<protein>
    <submittedName>
        <fullName evidence="1">Uncharacterized protein</fullName>
    </submittedName>
</protein>
<name>A0A9P5V9T2_9FUNG</name>
<dbReference type="EMBL" id="JAAAUQ010000544">
    <property type="protein sequence ID" value="KAF9149320.1"/>
    <property type="molecule type" value="Genomic_DNA"/>
</dbReference>
<sequence>MGEESLRQRCRDLSSDSNNQVGRELWLPDMPLFGPLAFSALMESAETLEVLRIESTEELQLNDFVDVLCFARNFRLLEGIADRQRNKFTMKIMVHAYEIYLGHFENGLGRSWVLELSMEHLQLRIEGVYRSVVLYRQNEEEQLTQEDLGLDPTVRFPVQRWFYNQLSKMTGLKELILGVQDLSASTMKYVGVDSSMNVAAMEEAALSRGIHMFNYNSLEFSLESGLELLAGLKELKLLGVRRTAHDIGVAELEWIHRNWLKLERNRGLESVWRWSVHRAEGLAVKTAVED</sequence>
<reference evidence="1" key="1">
    <citation type="journal article" date="2020" name="Fungal Divers.">
        <title>Resolving the Mortierellaceae phylogeny through synthesis of multi-gene phylogenetics and phylogenomics.</title>
        <authorList>
            <person name="Vandepol N."/>
            <person name="Liber J."/>
            <person name="Desiro A."/>
            <person name="Na H."/>
            <person name="Kennedy M."/>
            <person name="Barry K."/>
            <person name="Grigoriev I.V."/>
            <person name="Miller A.N."/>
            <person name="O'Donnell K."/>
            <person name="Stajich J.E."/>
            <person name="Bonito G."/>
        </authorList>
    </citation>
    <scope>NUCLEOTIDE SEQUENCE</scope>
    <source>
        <strain evidence="1">NRRL 6426</strain>
    </source>
</reference>
<keyword evidence="2" id="KW-1185">Reference proteome</keyword>
<evidence type="ECO:0000313" key="2">
    <source>
        <dbReference type="Proteomes" id="UP000748756"/>
    </source>
</evidence>
<comment type="caution">
    <text evidence="1">The sequence shown here is derived from an EMBL/GenBank/DDBJ whole genome shotgun (WGS) entry which is preliminary data.</text>
</comment>
<dbReference type="OrthoDB" id="2434396at2759"/>
<accession>A0A9P5V9T2</accession>
<evidence type="ECO:0000313" key="1">
    <source>
        <dbReference type="EMBL" id="KAF9149320.1"/>
    </source>
</evidence>
<dbReference type="Proteomes" id="UP000748756">
    <property type="component" value="Unassembled WGS sequence"/>
</dbReference>
<dbReference type="AlphaFoldDB" id="A0A9P5V9T2"/>
<proteinExistence type="predicted"/>
<gene>
    <name evidence="1" type="ORF">BG015_008891</name>
</gene>
<organism evidence="1 2">
    <name type="scientific">Linnemannia schmuckeri</name>
    <dbReference type="NCBI Taxonomy" id="64567"/>
    <lineage>
        <taxon>Eukaryota</taxon>
        <taxon>Fungi</taxon>
        <taxon>Fungi incertae sedis</taxon>
        <taxon>Mucoromycota</taxon>
        <taxon>Mortierellomycotina</taxon>
        <taxon>Mortierellomycetes</taxon>
        <taxon>Mortierellales</taxon>
        <taxon>Mortierellaceae</taxon>
        <taxon>Linnemannia</taxon>
    </lineage>
</organism>